<dbReference type="RefSeq" id="WP_084336088.1">
    <property type="nucleotide sequence ID" value="NZ_FNFD01000027.1"/>
</dbReference>
<evidence type="ECO:0000259" key="4">
    <source>
        <dbReference type="Pfam" id="PF07859"/>
    </source>
</evidence>
<evidence type="ECO:0000256" key="3">
    <source>
        <dbReference type="PROSITE-ProRule" id="PRU10038"/>
    </source>
</evidence>
<evidence type="ECO:0000313" key="5">
    <source>
        <dbReference type="EMBL" id="SDL68419.1"/>
    </source>
</evidence>
<dbReference type="Gene3D" id="3.40.50.1820">
    <property type="entry name" value="alpha/beta hydrolase"/>
    <property type="match status" value="1"/>
</dbReference>
<dbReference type="Proteomes" id="UP000198706">
    <property type="component" value="Unassembled WGS sequence"/>
</dbReference>
<dbReference type="InterPro" id="IPR050300">
    <property type="entry name" value="GDXG_lipolytic_enzyme"/>
</dbReference>
<dbReference type="PANTHER" id="PTHR48081:SF8">
    <property type="entry name" value="ALPHA_BETA HYDROLASE FOLD-3 DOMAIN-CONTAINING PROTEIN-RELATED"/>
    <property type="match status" value="1"/>
</dbReference>
<evidence type="ECO:0000256" key="1">
    <source>
        <dbReference type="ARBA" id="ARBA00010515"/>
    </source>
</evidence>
<evidence type="ECO:0000313" key="6">
    <source>
        <dbReference type="Proteomes" id="UP000198706"/>
    </source>
</evidence>
<keyword evidence="6" id="KW-1185">Reference proteome</keyword>
<feature type="active site" evidence="3">
    <location>
        <position position="155"/>
    </location>
</feature>
<dbReference type="InterPro" id="IPR029058">
    <property type="entry name" value="AB_hydrolase_fold"/>
</dbReference>
<dbReference type="Pfam" id="PF07859">
    <property type="entry name" value="Abhydrolase_3"/>
    <property type="match status" value="1"/>
</dbReference>
<organism evidence="5 6">
    <name type="scientific">Pseudomonas indica</name>
    <dbReference type="NCBI Taxonomy" id="137658"/>
    <lineage>
        <taxon>Bacteria</taxon>
        <taxon>Pseudomonadati</taxon>
        <taxon>Pseudomonadota</taxon>
        <taxon>Gammaproteobacteria</taxon>
        <taxon>Pseudomonadales</taxon>
        <taxon>Pseudomonadaceae</taxon>
        <taxon>Pseudomonas</taxon>
    </lineage>
</organism>
<reference evidence="5 6" key="1">
    <citation type="submission" date="2016-10" db="EMBL/GenBank/DDBJ databases">
        <authorList>
            <person name="de Groot N.N."/>
        </authorList>
    </citation>
    <scope>NUCLEOTIDE SEQUENCE [LARGE SCALE GENOMIC DNA]</scope>
    <source>
        <strain evidence="5 6">JCM 21544</strain>
    </source>
</reference>
<dbReference type="InterPro" id="IPR013094">
    <property type="entry name" value="AB_hydrolase_3"/>
</dbReference>
<keyword evidence="2" id="KW-0378">Hydrolase</keyword>
<dbReference type="InterPro" id="IPR033140">
    <property type="entry name" value="Lipase_GDXG_put_SER_AS"/>
</dbReference>
<dbReference type="SUPFAM" id="SSF53474">
    <property type="entry name" value="alpha/beta-Hydrolases"/>
    <property type="match status" value="1"/>
</dbReference>
<evidence type="ECO:0000256" key="2">
    <source>
        <dbReference type="ARBA" id="ARBA00022801"/>
    </source>
</evidence>
<protein>
    <submittedName>
        <fullName evidence="5">Acetyl esterase</fullName>
    </submittedName>
</protein>
<dbReference type="PANTHER" id="PTHR48081">
    <property type="entry name" value="AB HYDROLASE SUPERFAMILY PROTEIN C4A8.06C"/>
    <property type="match status" value="1"/>
</dbReference>
<name>A0A1G9M2C2_9PSED</name>
<dbReference type="EMBL" id="FNFD01000027">
    <property type="protein sequence ID" value="SDL68419.1"/>
    <property type="molecule type" value="Genomic_DNA"/>
</dbReference>
<feature type="domain" description="Alpha/beta hydrolase fold-3" evidence="4">
    <location>
        <begin position="77"/>
        <end position="282"/>
    </location>
</feature>
<dbReference type="GO" id="GO:0016787">
    <property type="term" value="F:hydrolase activity"/>
    <property type="evidence" value="ECO:0007669"/>
    <property type="project" value="UniProtKB-KW"/>
</dbReference>
<dbReference type="STRING" id="137658.SAMN05216186_12735"/>
<gene>
    <name evidence="5" type="ORF">SAMN05216186_12735</name>
</gene>
<proteinExistence type="inferred from homology"/>
<accession>A0A1G9M2C2</accession>
<sequence length="307" mass="33127">MGSRYPLSPAMAAFVERSQGFAPRDDSLAALREAYAALCATFTPPRPDGLEIDERRLADVPVRVYRPANAVANRPGVLYLHGGGWMLGGLDSHDFLTAELALALQAMVIAVDYRLAPEHPFPAAFDDCRAVWHALRTEASALGLDPARIAVAGDSAGGNLAAALCLALRDGGEALPYAQALIYPALGADDLPSRHQCADAPLLSRDDLLQCLAHYLPDPQQRRDPYAMPLAATNFAGLPPAFIGVAEFDPLRDDGLLYRDRLRDAGVPVRFHSGHGLVHGCLRARGQAFEVDDLFAELLTALRLFLR</sequence>
<dbReference type="AlphaFoldDB" id="A0A1G9M2C2"/>
<dbReference type="PROSITE" id="PS01174">
    <property type="entry name" value="LIPASE_GDXG_SER"/>
    <property type="match status" value="1"/>
</dbReference>
<comment type="similarity">
    <text evidence="1">Belongs to the 'GDXG' lipolytic enzyme family.</text>
</comment>